<comment type="caution">
    <text evidence="1">The sequence shown here is derived from an EMBL/GenBank/DDBJ whole genome shotgun (WGS) entry which is preliminary data.</text>
</comment>
<organism evidence="1 2">
    <name type="scientific">Auriscalpium vulgare</name>
    <dbReference type="NCBI Taxonomy" id="40419"/>
    <lineage>
        <taxon>Eukaryota</taxon>
        <taxon>Fungi</taxon>
        <taxon>Dikarya</taxon>
        <taxon>Basidiomycota</taxon>
        <taxon>Agaricomycotina</taxon>
        <taxon>Agaricomycetes</taxon>
        <taxon>Russulales</taxon>
        <taxon>Auriscalpiaceae</taxon>
        <taxon>Auriscalpium</taxon>
    </lineage>
</organism>
<protein>
    <submittedName>
        <fullName evidence="1">Uncharacterized protein</fullName>
    </submittedName>
</protein>
<proteinExistence type="predicted"/>
<evidence type="ECO:0000313" key="2">
    <source>
        <dbReference type="Proteomes" id="UP000814033"/>
    </source>
</evidence>
<dbReference type="Proteomes" id="UP000814033">
    <property type="component" value="Unassembled WGS sequence"/>
</dbReference>
<sequence>MGPESPKRSTPRIQYQKRYNFVHRIGRRKIGKAAREREERTRAEIIDGEHIPYKNSFTVRQRLSHDPRRTPAMAAEESAALRACDDLKWSLIENGTHHWARDAPPAFRQLLDDSIASAKAYMHASPGASAEELHRHRRLVAGYAQLLEFAEQGVHVDASAAGENTLIWGGRRVNLRKFKQVFGF</sequence>
<gene>
    <name evidence="1" type="ORF">FA95DRAFT_1612873</name>
</gene>
<reference evidence="1" key="1">
    <citation type="submission" date="2021-02" db="EMBL/GenBank/DDBJ databases">
        <authorList>
            <consortium name="DOE Joint Genome Institute"/>
            <person name="Ahrendt S."/>
            <person name="Looney B.P."/>
            <person name="Miyauchi S."/>
            <person name="Morin E."/>
            <person name="Drula E."/>
            <person name="Courty P.E."/>
            <person name="Chicoki N."/>
            <person name="Fauchery L."/>
            <person name="Kohler A."/>
            <person name="Kuo A."/>
            <person name="Labutti K."/>
            <person name="Pangilinan J."/>
            <person name="Lipzen A."/>
            <person name="Riley R."/>
            <person name="Andreopoulos W."/>
            <person name="He G."/>
            <person name="Johnson J."/>
            <person name="Barry K.W."/>
            <person name="Grigoriev I.V."/>
            <person name="Nagy L."/>
            <person name="Hibbett D."/>
            <person name="Henrissat B."/>
            <person name="Matheny P.B."/>
            <person name="Labbe J."/>
            <person name="Martin F."/>
        </authorList>
    </citation>
    <scope>NUCLEOTIDE SEQUENCE</scope>
    <source>
        <strain evidence="1">FP105234-sp</strain>
    </source>
</reference>
<reference evidence="1" key="2">
    <citation type="journal article" date="2022" name="New Phytol.">
        <title>Evolutionary transition to the ectomycorrhizal habit in the genomes of a hyperdiverse lineage of mushroom-forming fungi.</title>
        <authorList>
            <person name="Looney B."/>
            <person name="Miyauchi S."/>
            <person name="Morin E."/>
            <person name="Drula E."/>
            <person name="Courty P.E."/>
            <person name="Kohler A."/>
            <person name="Kuo A."/>
            <person name="LaButti K."/>
            <person name="Pangilinan J."/>
            <person name="Lipzen A."/>
            <person name="Riley R."/>
            <person name="Andreopoulos W."/>
            <person name="He G."/>
            <person name="Johnson J."/>
            <person name="Nolan M."/>
            <person name="Tritt A."/>
            <person name="Barry K.W."/>
            <person name="Grigoriev I.V."/>
            <person name="Nagy L.G."/>
            <person name="Hibbett D."/>
            <person name="Henrissat B."/>
            <person name="Matheny P.B."/>
            <person name="Labbe J."/>
            <person name="Martin F.M."/>
        </authorList>
    </citation>
    <scope>NUCLEOTIDE SEQUENCE</scope>
    <source>
        <strain evidence="1">FP105234-sp</strain>
    </source>
</reference>
<keyword evidence="2" id="KW-1185">Reference proteome</keyword>
<dbReference type="EMBL" id="MU276361">
    <property type="protein sequence ID" value="KAI0039073.1"/>
    <property type="molecule type" value="Genomic_DNA"/>
</dbReference>
<evidence type="ECO:0000313" key="1">
    <source>
        <dbReference type="EMBL" id="KAI0039073.1"/>
    </source>
</evidence>
<accession>A0ACB8R4W8</accession>
<name>A0ACB8R4W8_9AGAM</name>